<feature type="compositionally biased region" description="Low complexity" evidence="2">
    <location>
        <begin position="989"/>
        <end position="1003"/>
    </location>
</feature>
<proteinExistence type="predicted"/>
<protein>
    <submittedName>
        <fullName evidence="4">ATP-binding protein</fullName>
    </submittedName>
</protein>
<comment type="caution">
    <text evidence="4">The sequence shown here is derived from an EMBL/GenBank/DDBJ whole genome shotgun (WGS) entry which is preliminary data.</text>
</comment>
<name>A0ABY3CKN0_9FLAO</name>
<sequence>MANNNQDQLFKAFGLFIEAFRPYVVSLLMEEEGDKWPAKFVEVLSFDQKEKWNMGLRNGSTPETLIDFHHLKSFAIQKKDLLKKDFGKNLSALPNWLSEIAQLRHEVAHFSAEINEDEATKVWIHMKMIAKTIGMLELEEELKKIQNSNDTKQAEKVVVVAAETVYSGALKPWFQIAQPHFDIKQGILDESVFAANLAEVALGNGREIYKDPNTFFSKTYFTAGLKSVAKTVIKGLNGNEDAENRVISLQTGFGGGKTHTLISIYHLCNWGKNAINSPFTNELLTYTGNPEFEKANIAVFTNTTNDVANGRMTDDGILIQTIWGEIAYQLGGKEGYEIVRKNDEQLIAPAGIFKKVLQNYTPALILIDELADYCVKAAAKKTGNTSLADQTISFMQEFTEAVAATENCVAIITLPASVQEVANSPEAASILSSLQSRVSRVGADTQPVAEDEIYEVIRRRLFEDIGDKAYIENVANQYIDLYTQHKTELPSNATKNEYKKKIIQSYPFHPELVDIFKIKWASNNNFQRTRGVLRLLAAIVSDLWKRQQSLSGTNILIHSGNVNLPNLDTLTSQLKKLNGNGYESVISADIAGASANATKIDNNKPEYGQYYLTQSIATVILLNSFGSEGSNKGLSVPELKLHLLAPGGFNHNSINGALSDLENSAYYLYYAQTGNAGKRYWFHIKPNISMLINQGKQDVKQDDIYAEVLKRLKEKTNNRIQLFNVLVDPSEDIPEQAKPTLVILHPKYTASNEGPSNITKTLIEKIATKKGNSERIYRNTILFLVASDSASGRLQSDIRDYLACQKISSDYSSTLEYDQKEDLKKRMGEAGKSTDSSLVTTFATISKFSVKNGCQSIQLKQFKDSIENQINSNIVDILKEEEWLLDMVGLNLLSKNNLLPTIDAPIKARDVYETFLRFDDKPMITGTEAVAKSLLRYCANNEFCIASGDGKTFNKYYLGEIVPFFDLNDTSYWLVDKSQKPAPEPAAVPEPTLGGTIPTPTTGVVNEPPPGTTETKKVNSISVSGKVPLEQYTQLFQSFIMPLAQNNIEIEIRIKGKSTTAKPLSESSQEYKIVKESAKQLGLNFEED</sequence>
<organism evidence="4 5">
    <name type="scientific">Flavobacterium gawalongense</name>
    <dbReference type="NCBI Taxonomy" id="2594432"/>
    <lineage>
        <taxon>Bacteria</taxon>
        <taxon>Pseudomonadati</taxon>
        <taxon>Bacteroidota</taxon>
        <taxon>Flavobacteriia</taxon>
        <taxon>Flavobacteriales</taxon>
        <taxon>Flavobacteriaceae</taxon>
        <taxon>Flavobacterium</taxon>
    </lineage>
</organism>
<dbReference type="Pfam" id="PF04465">
    <property type="entry name" value="DUF499"/>
    <property type="match status" value="1"/>
</dbReference>
<dbReference type="GO" id="GO:0005524">
    <property type="term" value="F:ATP binding"/>
    <property type="evidence" value="ECO:0007669"/>
    <property type="project" value="UniProtKB-KW"/>
</dbReference>
<keyword evidence="4" id="KW-0067">ATP-binding</keyword>
<evidence type="ECO:0000259" key="3">
    <source>
        <dbReference type="Pfam" id="PF18731"/>
    </source>
</evidence>
<keyword evidence="1" id="KW-0175">Coiled coil</keyword>
<evidence type="ECO:0000256" key="1">
    <source>
        <dbReference type="SAM" id="Coils"/>
    </source>
</evidence>
<keyword evidence="4" id="KW-0547">Nucleotide-binding</keyword>
<feature type="coiled-coil region" evidence="1">
    <location>
        <begin position="100"/>
        <end position="155"/>
    </location>
</feature>
<dbReference type="Proteomes" id="UP000318528">
    <property type="component" value="Unassembled WGS sequence"/>
</dbReference>
<gene>
    <name evidence="4" type="ORF">FNW12_09780</name>
</gene>
<evidence type="ECO:0000256" key="2">
    <source>
        <dbReference type="SAM" id="MobiDB-lite"/>
    </source>
</evidence>
<keyword evidence="5" id="KW-1185">Reference proteome</keyword>
<dbReference type="RefSeq" id="WP_143387496.1">
    <property type="nucleotide sequence ID" value="NZ_VJZM01000014.1"/>
</dbReference>
<evidence type="ECO:0000313" key="4">
    <source>
        <dbReference type="EMBL" id="TRX05899.1"/>
    </source>
</evidence>
<dbReference type="InterPro" id="IPR007555">
    <property type="entry name" value="DUF499"/>
</dbReference>
<dbReference type="EMBL" id="VJZN01000014">
    <property type="protein sequence ID" value="TRX05899.1"/>
    <property type="molecule type" value="Genomic_DNA"/>
</dbReference>
<feature type="region of interest" description="Disordered" evidence="2">
    <location>
        <begin position="983"/>
        <end position="1017"/>
    </location>
</feature>
<accession>A0ABY3CKN0</accession>
<evidence type="ECO:0000313" key="5">
    <source>
        <dbReference type="Proteomes" id="UP000318528"/>
    </source>
</evidence>
<dbReference type="InterPro" id="IPR041650">
    <property type="entry name" value="HEPN_Swt1"/>
</dbReference>
<dbReference type="Pfam" id="PF18731">
    <property type="entry name" value="HEPN_Swt1"/>
    <property type="match status" value="1"/>
</dbReference>
<reference evidence="4 5" key="1">
    <citation type="submission" date="2019-07" db="EMBL/GenBank/DDBJ databases">
        <title>Novel species of Flavobacterium.</title>
        <authorList>
            <person name="Liu Q."/>
            <person name="Xin Y.-H."/>
        </authorList>
    </citation>
    <scope>NUCLEOTIDE SEQUENCE [LARGE SCALE GENOMIC DNA]</scope>
    <source>
        <strain evidence="4 5">GSP39</strain>
    </source>
</reference>
<feature type="domain" description="Swt1-like HEPN" evidence="3">
    <location>
        <begin position="11"/>
        <end position="134"/>
    </location>
</feature>